<keyword evidence="9" id="KW-1185">Reference proteome</keyword>
<gene>
    <name evidence="8" type="ORF">CFX0092_A0138</name>
</gene>
<evidence type="ECO:0000256" key="5">
    <source>
        <dbReference type="ARBA" id="ARBA00023014"/>
    </source>
</evidence>
<dbReference type="NCBIfam" id="NF005747">
    <property type="entry name" value="PRK07571.1"/>
    <property type="match status" value="1"/>
</dbReference>
<name>A0A160SZ82_9CHLR</name>
<dbReference type="Pfam" id="PF01257">
    <property type="entry name" value="2Fe-2S_thioredx"/>
    <property type="match status" value="1"/>
</dbReference>
<dbReference type="PANTHER" id="PTHR43342:SF2">
    <property type="entry name" value="POTENTIAL NAD-REDUCING HYDROGENASE SUBUNIT"/>
    <property type="match status" value="1"/>
</dbReference>
<dbReference type="Proteomes" id="UP000215027">
    <property type="component" value="Chromosome I"/>
</dbReference>
<evidence type="ECO:0000256" key="3">
    <source>
        <dbReference type="ARBA" id="ARBA00022723"/>
    </source>
</evidence>
<dbReference type="Gene3D" id="3.40.30.10">
    <property type="entry name" value="Glutaredoxin"/>
    <property type="match status" value="1"/>
</dbReference>
<dbReference type="InterPro" id="IPR042128">
    <property type="entry name" value="NuoE_dom"/>
</dbReference>
<reference evidence="8" key="1">
    <citation type="submission" date="2016-01" db="EMBL/GenBank/DDBJ databases">
        <authorList>
            <person name="Mcilroy J.S."/>
            <person name="Karst M S."/>
            <person name="Albertsen M."/>
        </authorList>
    </citation>
    <scope>NUCLEOTIDE SEQUENCE</scope>
    <source>
        <strain evidence="8">Cfx-K</strain>
    </source>
</reference>
<dbReference type="EMBL" id="LN890655">
    <property type="protein sequence ID" value="CUS02019.2"/>
    <property type="molecule type" value="Genomic_DNA"/>
</dbReference>
<dbReference type="PROSITE" id="PS01099">
    <property type="entry name" value="COMPLEX1_24K"/>
    <property type="match status" value="1"/>
</dbReference>
<comment type="similarity">
    <text evidence="1">Belongs to the complex I 24 kDa subunit family.</text>
</comment>
<dbReference type="Gene3D" id="1.10.10.1590">
    <property type="entry name" value="NADH-quinone oxidoreductase subunit E"/>
    <property type="match status" value="1"/>
</dbReference>
<evidence type="ECO:0000256" key="7">
    <source>
        <dbReference type="PIRSR" id="PIRSR000216-1"/>
    </source>
</evidence>
<dbReference type="AlphaFoldDB" id="A0A160SZ82"/>
<evidence type="ECO:0000313" key="9">
    <source>
        <dbReference type="Proteomes" id="UP000215027"/>
    </source>
</evidence>
<comment type="cofactor">
    <cofactor evidence="6">
        <name>[2Fe-2S] cluster</name>
        <dbReference type="ChEBI" id="CHEBI:190135"/>
    </cofactor>
</comment>
<keyword evidence="3 7" id="KW-0479">Metal-binding</keyword>
<dbReference type="SUPFAM" id="SSF52833">
    <property type="entry name" value="Thioredoxin-like"/>
    <property type="match status" value="1"/>
</dbReference>
<keyword evidence="4 7" id="KW-0408">Iron</keyword>
<feature type="binding site" evidence="7">
    <location>
        <position position="135"/>
    </location>
    <ligand>
        <name>[2Fe-2S] cluster</name>
        <dbReference type="ChEBI" id="CHEBI:190135"/>
    </ligand>
</feature>
<evidence type="ECO:0000256" key="2">
    <source>
        <dbReference type="ARBA" id="ARBA00022714"/>
    </source>
</evidence>
<dbReference type="InterPro" id="IPR036249">
    <property type="entry name" value="Thioredoxin-like_sf"/>
</dbReference>
<feature type="binding site" evidence="7">
    <location>
        <position position="95"/>
    </location>
    <ligand>
        <name>[2Fe-2S] cluster</name>
        <dbReference type="ChEBI" id="CHEBI:190135"/>
    </ligand>
</feature>
<sequence>MSSRNEKIEPPSDDKRWRIVQATMQRNGFERDGLIETLHTVQESFGFLDEDSLRYVAASLNAPLSQVYGVSTFYHLFSLKPAGRHTCVVCLGTACYIKGIPLLLKEIENEYGIKAGETTADGNLSLMTARCLGSCGLAPVAVFDGEIAGKVNVHEAMDRLHALQEAYDVRQA</sequence>
<feature type="binding site" evidence="7">
    <location>
        <position position="90"/>
    </location>
    <ligand>
        <name>[2Fe-2S] cluster</name>
        <dbReference type="ChEBI" id="CHEBI:190135"/>
    </ligand>
</feature>
<organism evidence="8 9">
    <name type="scientific">Candidatus Promineifilum breve</name>
    <dbReference type="NCBI Taxonomy" id="1806508"/>
    <lineage>
        <taxon>Bacteria</taxon>
        <taxon>Bacillati</taxon>
        <taxon>Chloroflexota</taxon>
        <taxon>Ardenticatenia</taxon>
        <taxon>Candidatus Promineifilales</taxon>
        <taxon>Candidatus Promineifilaceae</taxon>
        <taxon>Candidatus Promineifilum</taxon>
    </lineage>
</organism>
<accession>A0A160SZ82</accession>
<comment type="cofactor">
    <cofactor evidence="7">
        <name>[2Fe-2S] cluster</name>
        <dbReference type="ChEBI" id="CHEBI:190135"/>
    </cofactor>
    <text evidence="7">Binds 1 [2Fe-2S] cluster.</text>
</comment>
<evidence type="ECO:0000256" key="1">
    <source>
        <dbReference type="ARBA" id="ARBA00010643"/>
    </source>
</evidence>
<dbReference type="GO" id="GO:0003677">
    <property type="term" value="F:DNA binding"/>
    <property type="evidence" value="ECO:0007669"/>
    <property type="project" value="UniProtKB-KW"/>
</dbReference>
<dbReference type="OrthoDB" id="9807941at2"/>
<dbReference type="InterPro" id="IPR028431">
    <property type="entry name" value="NADP_DH_HndA-like"/>
</dbReference>
<dbReference type="RefSeq" id="WP_095041681.1">
    <property type="nucleotide sequence ID" value="NZ_LN890655.1"/>
</dbReference>
<dbReference type="GO" id="GO:0016491">
    <property type="term" value="F:oxidoreductase activity"/>
    <property type="evidence" value="ECO:0007669"/>
    <property type="project" value="InterPro"/>
</dbReference>
<evidence type="ECO:0000313" key="8">
    <source>
        <dbReference type="EMBL" id="CUS02019.2"/>
    </source>
</evidence>
<dbReference type="KEGG" id="pbf:CFX0092_A0138"/>
<evidence type="ECO:0000256" key="6">
    <source>
        <dbReference type="ARBA" id="ARBA00034078"/>
    </source>
</evidence>
<proteinExistence type="inferred from homology"/>
<dbReference type="PANTHER" id="PTHR43342">
    <property type="entry name" value="NADH-QUINONE OXIDOREDUCTASE, E SUBUNIT"/>
    <property type="match status" value="1"/>
</dbReference>
<dbReference type="CDD" id="cd03064">
    <property type="entry name" value="TRX_Fd_NuoE"/>
    <property type="match status" value="1"/>
</dbReference>
<dbReference type="PIRSF" id="PIRSF000216">
    <property type="entry name" value="NADH_DH_24kDa"/>
    <property type="match status" value="1"/>
</dbReference>
<keyword evidence="5 7" id="KW-0411">Iron-sulfur</keyword>
<dbReference type="InterPro" id="IPR041921">
    <property type="entry name" value="NuoE_N"/>
</dbReference>
<feature type="binding site" evidence="7">
    <location>
        <position position="131"/>
    </location>
    <ligand>
        <name>[2Fe-2S] cluster</name>
        <dbReference type="ChEBI" id="CHEBI:190135"/>
    </ligand>
</feature>
<dbReference type="InterPro" id="IPR002023">
    <property type="entry name" value="NuoE-like"/>
</dbReference>
<dbReference type="GO" id="GO:0046872">
    <property type="term" value="F:metal ion binding"/>
    <property type="evidence" value="ECO:0007669"/>
    <property type="project" value="UniProtKB-KW"/>
</dbReference>
<evidence type="ECO:0000256" key="4">
    <source>
        <dbReference type="ARBA" id="ARBA00023004"/>
    </source>
</evidence>
<dbReference type="GO" id="GO:0051537">
    <property type="term" value="F:2 iron, 2 sulfur cluster binding"/>
    <property type="evidence" value="ECO:0007669"/>
    <property type="project" value="UniProtKB-KW"/>
</dbReference>
<protein>
    <submittedName>
        <fullName evidence="8">NAD-reducing hydrogenase subunit HoxE</fullName>
    </submittedName>
</protein>
<keyword evidence="2 7" id="KW-0001">2Fe-2S</keyword>